<organism evidence="1 2">
    <name type="scientific">Thioclava dalianensis</name>
    <dbReference type="NCBI Taxonomy" id="1185766"/>
    <lineage>
        <taxon>Bacteria</taxon>
        <taxon>Pseudomonadati</taxon>
        <taxon>Pseudomonadota</taxon>
        <taxon>Alphaproteobacteria</taxon>
        <taxon>Rhodobacterales</taxon>
        <taxon>Paracoccaceae</taxon>
        <taxon>Thioclava</taxon>
    </lineage>
</organism>
<evidence type="ECO:0000313" key="1">
    <source>
        <dbReference type="EMBL" id="KEP68785.1"/>
    </source>
</evidence>
<dbReference type="EMBL" id="JHEH01000023">
    <property type="protein sequence ID" value="KEP68785.1"/>
    <property type="molecule type" value="Genomic_DNA"/>
</dbReference>
<dbReference type="Proteomes" id="UP000027725">
    <property type="component" value="Unassembled WGS sequence"/>
</dbReference>
<reference evidence="1 2" key="1">
    <citation type="submission" date="2014-03" db="EMBL/GenBank/DDBJ databases">
        <title>The draft genome sequence of Thioclava dalianensis DLFJ1-1.</title>
        <authorList>
            <person name="Lai Q."/>
            <person name="Shao Z."/>
        </authorList>
    </citation>
    <scope>NUCLEOTIDE SEQUENCE [LARGE SCALE GENOMIC DNA]</scope>
    <source>
        <strain evidence="1 2">DLFJ1-1</strain>
    </source>
</reference>
<dbReference type="RefSeq" id="WP_051693599.1">
    <property type="nucleotide sequence ID" value="NZ_FOVB01000006.1"/>
</dbReference>
<dbReference type="AlphaFoldDB" id="A0A074TF74"/>
<comment type="caution">
    <text evidence="1">The sequence shown here is derived from an EMBL/GenBank/DDBJ whole genome shotgun (WGS) entry which is preliminary data.</text>
</comment>
<dbReference type="STRING" id="1185766.SAMN05216224_10689"/>
<gene>
    <name evidence="1" type="ORF">DL1_08490</name>
</gene>
<evidence type="ECO:0000313" key="2">
    <source>
        <dbReference type="Proteomes" id="UP000027725"/>
    </source>
</evidence>
<proteinExistence type="predicted"/>
<sequence>MIKQSKFIIAGAVAMIPDCAGEEVFELYEHTFTKPFTAATDTLEIGVIPATAQLTDMIVIGAGLDTTTAAIGVMDGAVGDKESVRAVGTEFGAAIDVADKETRIPLSTCLAAGQDNTKHRSIGVKLSADVAAGTDKITVAVRYRYV</sequence>
<dbReference type="eggNOG" id="ENOG502ZQ6A">
    <property type="taxonomic scope" value="Bacteria"/>
</dbReference>
<accession>A0A074TF74</accession>
<name>A0A074TF74_9RHOB</name>
<protein>
    <submittedName>
        <fullName evidence="1">Uncharacterized protein</fullName>
    </submittedName>
</protein>
<keyword evidence="2" id="KW-1185">Reference proteome</keyword>